<dbReference type="EMBL" id="BSPB01000046">
    <property type="protein sequence ID" value="GLS16175.1"/>
    <property type="molecule type" value="Genomic_DNA"/>
</dbReference>
<organism evidence="2 3">
    <name type="scientific">Hydrogenophaga electricum</name>
    <dbReference type="NCBI Taxonomy" id="1230953"/>
    <lineage>
        <taxon>Bacteria</taxon>
        <taxon>Pseudomonadati</taxon>
        <taxon>Pseudomonadota</taxon>
        <taxon>Betaproteobacteria</taxon>
        <taxon>Burkholderiales</taxon>
        <taxon>Comamonadaceae</taxon>
        <taxon>Hydrogenophaga</taxon>
    </lineage>
</organism>
<dbReference type="PANTHER" id="PTHR24567">
    <property type="entry name" value="CRP FAMILY TRANSCRIPTIONAL REGULATORY PROTEIN"/>
    <property type="match status" value="1"/>
</dbReference>
<dbReference type="Pfam" id="PF00027">
    <property type="entry name" value="cNMP_binding"/>
    <property type="match status" value="1"/>
</dbReference>
<dbReference type="SMART" id="SM00100">
    <property type="entry name" value="cNMP"/>
    <property type="match status" value="1"/>
</dbReference>
<gene>
    <name evidence="2" type="ORF">GCM10007935_36150</name>
</gene>
<dbReference type="SUPFAM" id="SSF51206">
    <property type="entry name" value="cAMP-binding domain-like"/>
    <property type="match status" value="1"/>
</dbReference>
<dbReference type="PROSITE" id="PS50042">
    <property type="entry name" value="CNMP_BINDING_3"/>
    <property type="match status" value="1"/>
</dbReference>
<proteinExistence type="predicted"/>
<feature type="domain" description="Cyclic nucleotide-binding" evidence="1">
    <location>
        <begin position="23"/>
        <end position="151"/>
    </location>
</feature>
<protein>
    <recommendedName>
        <fullName evidence="1">Cyclic nucleotide-binding domain-containing protein</fullName>
    </recommendedName>
</protein>
<dbReference type="CDD" id="cd00038">
    <property type="entry name" value="CAP_ED"/>
    <property type="match status" value="1"/>
</dbReference>
<reference evidence="3" key="1">
    <citation type="journal article" date="2019" name="Int. J. Syst. Evol. Microbiol.">
        <title>The Global Catalogue of Microorganisms (GCM) 10K type strain sequencing project: providing services to taxonomists for standard genome sequencing and annotation.</title>
        <authorList>
            <consortium name="The Broad Institute Genomics Platform"/>
            <consortium name="The Broad Institute Genome Sequencing Center for Infectious Disease"/>
            <person name="Wu L."/>
            <person name="Ma J."/>
        </authorList>
    </citation>
    <scope>NUCLEOTIDE SEQUENCE [LARGE SCALE GENOMIC DNA]</scope>
    <source>
        <strain evidence="3">NBRC 109341</strain>
    </source>
</reference>
<dbReference type="InterPro" id="IPR050397">
    <property type="entry name" value="Env_Response_Regulators"/>
</dbReference>
<dbReference type="RefSeq" id="WP_284308955.1">
    <property type="nucleotide sequence ID" value="NZ_BSPB01000046.1"/>
</dbReference>
<keyword evidence="3" id="KW-1185">Reference proteome</keyword>
<dbReference type="Proteomes" id="UP001156903">
    <property type="component" value="Unassembled WGS sequence"/>
</dbReference>
<name>A0ABQ6C816_9BURK</name>
<sequence length="191" mass="20583">MDSTLPSMFENPELGPEALAAHLLVTRSALDELKLADAVKVVRYMRPKRVKAGTVFIREGEAERSDFMLLVLDGDVAVEGGQGGAENIVVSVQGPGSLIGELGLIDGAPRSATCTAITDVSVAILSRAAMMRLLQAEPRVGARLALAIAKRTADHLRETTRKLKTFAQMNKALQQELHVVMNNRTGIPRQD</sequence>
<dbReference type="InterPro" id="IPR000595">
    <property type="entry name" value="cNMP-bd_dom"/>
</dbReference>
<accession>A0ABQ6C816</accession>
<dbReference type="InterPro" id="IPR018490">
    <property type="entry name" value="cNMP-bd_dom_sf"/>
</dbReference>
<comment type="caution">
    <text evidence="2">The sequence shown here is derived from an EMBL/GenBank/DDBJ whole genome shotgun (WGS) entry which is preliminary data.</text>
</comment>
<evidence type="ECO:0000313" key="2">
    <source>
        <dbReference type="EMBL" id="GLS16175.1"/>
    </source>
</evidence>
<dbReference type="InterPro" id="IPR014710">
    <property type="entry name" value="RmlC-like_jellyroll"/>
</dbReference>
<dbReference type="PANTHER" id="PTHR24567:SF68">
    <property type="entry name" value="DNA-BINDING TRANSCRIPTIONAL DUAL REGULATOR CRP"/>
    <property type="match status" value="1"/>
</dbReference>
<evidence type="ECO:0000313" key="3">
    <source>
        <dbReference type="Proteomes" id="UP001156903"/>
    </source>
</evidence>
<dbReference type="Gene3D" id="2.60.120.10">
    <property type="entry name" value="Jelly Rolls"/>
    <property type="match status" value="1"/>
</dbReference>
<evidence type="ECO:0000259" key="1">
    <source>
        <dbReference type="PROSITE" id="PS50042"/>
    </source>
</evidence>